<dbReference type="Proteomes" id="UP001610563">
    <property type="component" value="Unassembled WGS sequence"/>
</dbReference>
<evidence type="ECO:0000259" key="1">
    <source>
        <dbReference type="Pfam" id="PF07859"/>
    </source>
</evidence>
<evidence type="ECO:0000313" key="3">
    <source>
        <dbReference type="Proteomes" id="UP001610563"/>
    </source>
</evidence>
<dbReference type="Gene3D" id="3.40.50.1820">
    <property type="entry name" value="alpha/beta hydrolase"/>
    <property type="match status" value="1"/>
</dbReference>
<sequence length="372" mass="41391">MTTPLSEWHTYKAETPKLLHDDPHRNPHFLSTRSGESLRTGVLVRDATIPARDGFQIPIRVYTPATRHERGQEHQAGIKVEGRVKDGEDETVNGIVIFFHSGGFTVGGLETEDVSCRYMSLYTQTIVISIDYRLSPAYKYPVPINDGIDAFEYIARHLFDILDVSSSSEPASPICNRINTPVKLILSGTSSGGHLAAIVSQHAREWLAGEENSGVVERVNIVGVLLRAPVTVDAGDEELIPLRWRGVHTSWWEGYEGAGGDRQSMRVNHDSLAVPAQLKSSPSAYPLWGTFSGLPRTYIQICELDILRDDAVCYTQGLREAGVEVRETFYKDLPHIFWIHNHKLAVAKTAQMDCVDGLRWLLLDEDGSICGE</sequence>
<dbReference type="PANTHER" id="PTHR23024">
    <property type="entry name" value="ARYLACETAMIDE DEACETYLASE"/>
    <property type="match status" value="1"/>
</dbReference>
<dbReference type="Pfam" id="PF07859">
    <property type="entry name" value="Abhydrolase_3"/>
    <property type="match status" value="1"/>
</dbReference>
<dbReference type="EMBL" id="JBFTWV010000002">
    <property type="protein sequence ID" value="KAL2800729.1"/>
    <property type="molecule type" value="Genomic_DNA"/>
</dbReference>
<proteinExistence type="predicted"/>
<keyword evidence="2" id="KW-0378">Hydrolase</keyword>
<keyword evidence="3" id="KW-1185">Reference proteome</keyword>
<accession>A0ABR4GQ96</accession>
<evidence type="ECO:0000313" key="2">
    <source>
        <dbReference type="EMBL" id="KAL2800729.1"/>
    </source>
</evidence>
<name>A0ABR4GQ96_9EURO</name>
<dbReference type="PANTHER" id="PTHR23024:SF24">
    <property type="entry name" value="ALPHA_BETA HYDROLASE FOLD-3 DOMAIN-CONTAINING PROTEIN"/>
    <property type="match status" value="1"/>
</dbReference>
<dbReference type="GO" id="GO:0016787">
    <property type="term" value="F:hydrolase activity"/>
    <property type="evidence" value="ECO:0007669"/>
    <property type="project" value="UniProtKB-KW"/>
</dbReference>
<comment type="caution">
    <text evidence="2">The sequence shown here is derived from an EMBL/GenBank/DDBJ whole genome shotgun (WGS) entry which is preliminary data.</text>
</comment>
<feature type="domain" description="Alpha/beta hydrolase fold-3" evidence="1">
    <location>
        <begin position="96"/>
        <end position="338"/>
    </location>
</feature>
<organism evidence="2 3">
    <name type="scientific">Aspergillus keveii</name>
    <dbReference type="NCBI Taxonomy" id="714993"/>
    <lineage>
        <taxon>Eukaryota</taxon>
        <taxon>Fungi</taxon>
        <taxon>Dikarya</taxon>
        <taxon>Ascomycota</taxon>
        <taxon>Pezizomycotina</taxon>
        <taxon>Eurotiomycetes</taxon>
        <taxon>Eurotiomycetidae</taxon>
        <taxon>Eurotiales</taxon>
        <taxon>Aspergillaceae</taxon>
        <taxon>Aspergillus</taxon>
        <taxon>Aspergillus subgen. Nidulantes</taxon>
    </lineage>
</organism>
<reference evidence="2 3" key="1">
    <citation type="submission" date="2024-07" db="EMBL/GenBank/DDBJ databases">
        <title>Section-level genome sequencing and comparative genomics of Aspergillus sections Usti and Cavernicolus.</title>
        <authorList>
            <consortium name="Lawrence Berkeley National Laboratory"/>
            <person name="Nybo J.L."/>
            <person name="Vesth T.C."/>
            <person name="Theobald S."/>
            <person name="Frisvad J.C."/>
            <person name="Larsen T.O."/>
            <person name="Kjaerboelling I."/>
            <person name="Rothschild-Mancinelli K."/>
            <person name="Lyhne E.K."/>
            <person name="Kogle M.E."/>
            <person name="Barry K."/>
            <person name="Clum A."/>
            <person name="Na H."/>
            <person name="Ledsgaard L."/>
            <person name="Lin J."/>
            <person name="Lipzen A."/>
            <person name="Kuo A."/>
            <person name="Riley R."/>
            <person name="Mondo S."/>
            <person name="Labutti K."/>
            <person name="Haridas S."/>
            <person name="Pangalinan J."/>
            <person name="Salamov A.A."/>
            <person name="Simmons B.A."/>
            <person name="Magnuson J.K."/>
            <person name="Chen J."/>
            <person name="Drula E."/>
            <person name="Henrissat B."/>
            <person name="Wiebenga A."/>
            <person name="Lubbers R.J."/>
            <person name="Gomes A.C."/>
            <person name="Makela M.R."/>
            <person name="Stajich J."/>
            <person name="Grigoriev I.V."/>
            <person name="Mortensen U.H."/>
            <person name="De Vries R.P."/>
            <person name="Baker S.E."/>
            <person name="Andersen M.R."/>
        </authorList>
    </citation>
    <scope>NUCLEOTIDE SEQUENCE [LARGE SCALE GENOMIC DNA]</scope>
    <source>
        <strain evidence="2 3">CBS 209.92</strain>
    </source>
</reference>
<gene>
    <name evidence="2" type="ORF">BJX66DRAFT_321255</name>
</gene>
<dbReference type="InterPro" id="IPR050466">
    <property type="entry name" value="Carboxylest/Gibb_receptor"/>
</dbReference>
<dbReference type="SUPFAM" id="SSF53474">
    <property type="entry name" value="alpha/beta-Hydrolases"/>
    <property type="match status" value="1"/>
</dbReference>
<protein>
    <submittedName>
        <fullName evidence="2">Alpha/beta hydrolase fold-domain-containing protein</fullName>
    </submittedName>
</protein>
<dbReference type="InterPro" id="IPR013094">
    <property type="entry name" value="AB_hydrolase_3"/>
</dbReference>
<dbReference type="InterPro" id="IPR029058">
    <property type="entry name" value="AB_hydrolase_fold"/>
</dbReference>